<dbReference type="InterPro" id="IPR036890">
    <property type="entry name" value="HATPase_C_sf"/>
</dbReference>
<dbReference type="InterPro" id="IPR011712">
    <property type="entry name" value="Sig_transdc_His_kin_sub3_dim/P"/>
</dbReference>
<dbReference type="PROSITE" id="PS50109">
    <property type="entry name" value="HIS_KIN"/>
    <property type="match status" value="1"/>
</dbReference>
<keyword evidence="12 15" id="KW-0902">Two-component regulatory system</keyword>
<evidence type="ECO:0000256" key="6">
    <source>
        <dbReference type="ARBA" id="ARBA00022679"/>
    </source>
</evidence>
<dbReference type="InterPro" id="IPR016381">
    <property type="entry name" value="Sig_transdc_His_kinase_DegS"/>
</dbReference>
<dbReference type="GO" id="GO:0004721">
    <property type="term" value="F:phosphoprotein phosphatase activity"/>
    <property type="evidence" value="ECO:0007669"/>
    <property type="project" value="UniProtKB-UniRule"/>
</dbReference>
<evidence type="ECO:0000313" key="19">
    <source>
        <dbReference type="Proteomes" id="UP000426246"/>
    </source>
</evidence>
<keyword evidence="7" id="KW-0479">Metal-binding</keyword>
<dbReference type="GO" id="GO:0000155">
    <property type="term" value="F:phosphorelay sensor kinase activity"/>
    <property type="evidence" value="ECO:0007669"/>
    <property type="project" value="UniProtKB-UniRule"/>
</dbReference>
<evidence type="ECO:0000256" key="2">
    <source>
        <dbReference type="ARBA" id="ARBA00001966"/>
    </source>
</evidence>
<keyword evidence="5 15" id="KW-0963">Cytoplasm</keyword>
<dbReference type="GO" id="GO:0051539">
    <property type="term" value="F:4 iron, 4 sulfur cluster binding"/>
    <property type="evidence" value="ECO:0007669"/>
    <property type="project" value="UniProtKB-KW"/>
</dbReference>
<dbReference type="GO" id="GO:0016020">
    <property type="term" value="C:membrane"/>
    <property type="evidence" value="ECO:0007669"/>
    <property type="project" value="InterPro"/>
</dbReference>
<dbReference type="EC" id="2.7.13.3" evidence="15"/>
<dbReference type="PIRSF" id="PIRSF003169">
    <property type="entry name" value="STHK_DegS"/>
    <property type="match status" value="1"/>
</dbReference>
<dbReference type="InterPro" id="IPR005467">
    <property type="entry name" value="His_kinase_dom"/>
</dbReference>
<dbReference type="EC" id="3.1.3.-" evidence="15"/>
<organism evidence="18 19">
    <name type="scientific">Paenibacillus psychroresistens</name>
    <dbReference type="NCBI Taxonomy" id="1778678"/>
    <lineage>
        <taxon>Bacteria</taxon>
        <taxon>Bacillati</taxon>
        <taxon>Bacillota</taxon>
        <taxon>Bacilli</taxon>
        <taxon>Bacillales</taxon>
        <taxon>Paenibacillaceae</taxon>
        <taxon>Paenibacillus</taxon>
    </lineage>
</organism>
<dbReference type="SUPFAM" id="SSF55874">
    <property type="entry name" value="ATPase domain of HSP90 chaperone/DNA topoisomerase II/histidine kinase"/>
    <property type="match status" value="1"/>
</dbReference>
<comment type="function">
    <text evidence="14">Member of the two-component regulatory system NreB/NreC involved in the control of dissimilatory nitrate/nitrite reduction in response to oxygen. NreB functions as a direct oxygen sensor histidine kinase which is autophosphorylated, in the absence of oxygen, probably at the conserved histidine residue, and transfers its phosphate group probably to a conserved aspartate residue of NreC. NreB/NreC activates the expression of the nitrate (narGHJI) and nitrite (nir) reductase operons, as well as the putative nitrate transporter gene narT.</text>
</comment>
<feature type="coiled-coil region" evidence="16">
    <location>
        <begin position="97"/>
        <end position="131"/>
    </location>
</feature>
<dbReference type="OrthoDB" id="9781904at2"/>
<evidence type="ECO:0000256" key="4">
    <source>
        <dbReference type="ARBA" id="ARBA00022485"/>
    </source>
</evidence>
<dbReference type="Pfam" id="PF02518">
    <property type="entry name" value="HATPase_c"/>
    <property type="match status" value="1"/>
</dbReference>
<dbReference type="Pfam" id="PF07730">
    <property type="entry name" value="HisKA_3"/>
    <property type="match status" value="1"/>
</dbReference>
<feature type="domain" description="Histidine kinase" evidence="17">
    <location>
        <begin position="176"/>
        <end position="377"/>
    </location>
</feature>
<dbReference type="AlphaFoldDB" id="A0A6B8RU27"/>
<comment type="subcellular location">
    <subcellularLocation>
        <location evidence="3 15">Cytoplasm</location>
    </subcellularLocation>
</comment>
<evidence type="ECO:0000256" key="12">
    <source>
        <dbReference type="ARBA" id="ARBA00023012"/>
    </source>
</evidence>
<reference evidence="19" key="1">
    <citation type="submission" date="2018-11" db="EMBL/GenBank/DDBJ databases">
        <title>Complete genome sequence of Paenibacillus sp. ML311-T8.</title>
        <authorList>
            <person name="Nam Y.-D."/>
            <person name="Kang J."/>
            <person name="Chung W.-H."/>
            <person name="Park Y.S."/>
        </authorList>
    </citation>
    <scope>NUCLEOTIDE SEQUENCE [LARGE SCALE GENOMIC DNA]</scope>
    <source>
        <strain evidence="19">ML311-T8</strain>
    </source>
</reference>
<dbReference type="PANTHER" id="PTHR24421:SF55">
    <property type="entry name" value="SENSOR HISTIDINE KINASE YDFH"/>
    <property type="match status" value="1"/>
</dbReference>
<keyword evidence="11" id="KW-0408">Iron</keyword>
<evidence type="ECO:0000259" key="17">
    <source>
        <dbReference type="PROSITE" id="PS50109"/>
    </source>
</evidence>
<evidence type="ECO:0000256" key="9">
    <source>
        <dbReference type="ARBA" id="ARBA00022777"/>
    </source>
</evidence>
<dbReference type="GO" id="GO:0046872">
    <property type="term" value="F:metal ion binding"/>
    <property type="evidence" value="ECO:0007669"/>
    <property type="project" value="UniProtKB-KW"/>
</dbReference>
<keyword evidence="4" id="KW-0004">4Fe-4S</keyword>
<name>A0A6B8RU27_9BACL</name>
<comment type="catalytic activity">
    <reaction evidence="1 15">
        <text>ATP + protein L-histidine = ADP + protein N-phospho-L-histidine.</text>
        <dbReference type="EC" id="2.7.13.3"/>
    </reaction>
</comment>
<keyword evidence="19" id="KW-1185">Reference proteome</keyword>
<dbReference type="PANTHER" id="PTHR24421">
    <property type="entry name" value="NITRATE/NITRITE SENSOR PROTEIN NARX-RELATED"/>
    <property type="match status" value="1"/>
</dbReference>
<dbReference type="EMBL" id="CP034235">
    <property type="protein sequence ID" value="QGQ99901.1"/>
    <property type="molecule type" value="Genomic_DNA"/>
</dbReference>
<dbReference type="Pfam" id="PF05384">
    <property type="entry name" value="DegS"/>
    <property type="match status" value="1"/>
</dbReference>
<dbReference type="GO" id="GO:0046983">
    <property type="term" value="F:protein dimerization activity"/>
    <property type="evidence" value="ECO:0007669"/>
    <property type="project" value="InterPro"/>
</dbReference>
<dbReference type="CDD" id="cd16917">
    <property type="entry name" value="HATPase_UhpB-NarQ-NarX-like"/>
    <property type="match status" value="1"/>
</dbReference>
<evidence type="ECO:0000256" key="14">
    <source>
        <dbReference type="ARBA" id="ARBA00024827"/>
    </source>
</evidence>
<evidence type="ECO:0000256" key="15">
    <source>
        <dbReference type="PIRNR" id="PIRNR003169"/>
    </source>
</evidence>
<dbReference type="GO" id="GO:0005524">
    <property type="term" value="F:ATP binding"/>
    <property type="evidence" value="ECO:0007669"/>
    <property type="project" value="UniProtKB-UniRule"/>
</dbReference>
<keyword evidence="15" id="KW-0378">Hydrolase</keyword>
<dbReference type="InterPro" id="IPR050482">
    <property type="entry name" value="Sensor_HK_TwoCompSys"/>
</dbReference>
<protein>
    <recommendedName>
        <fullName evidence="15">Signal transduction histidine-protein kinase/phosphatase DegS</fullName>
        <ecNumber evidence="15">2.7.13.3</ecNumber>
        <ecNumber evidence="15">3.1.3.-</ecNumber>
    </recommendedName>
</protein>
<dbReference type="Proteomes" id="UP000426246">
    <property type="component" value="Chromosome"/>
</dbReference>
<dbReference type="InterPro" id="IPR004358">
    <property type="entry name" value="Sig_transdc_His_kin-like_C"/>
</dbReference>
<dbReference type="Gene3D" id="1.20.5.1930">
    <property type="match status" value="1"/>
</dbReference>
<evidence type="ECO:0000256" key="1">
    <source>
        <dbReference type="ARBA" id="ARBA00000085"/>
    </source>
</evidence>
<dbReference type="GO" id="GO:0005737">
    <property type="term" value="C:cytoplasm"/>
    <property type="evidence" value="ECO:0007669"/>
    <property type="project" value="UniProtKB-SubCell"/>
</dbReference>
<evidence type="ECO:0000256" key="13">
    <source>
        <dbReference type="ARBA" id="ARBA00023014"/>
    </source>
</evidence>
<evidence type="ECO:0000256" key="5">
    <source>
        <dbReference type="ARBA" id="ARBA00022490"/>
    </source>
</evidence>
<comment type="cofactor">
    <cofactor evidence="2">
        <name>[4Fe-4S] cluster</name>
        <dbReference type="ChEBI" id="CHEBI:49883"/>
    </cofactor>
</comment>
<evidence type="ECO:0000256" key="11">
    <source>
        <dbReference type="ARBA" id="ARBA00023004"/>
    </source>
</evidence>
<keyword evidence="15" id="KW-0904">Protein phosphatase</keyword>
<evidence type="ECO:0000256" key="3">
    <source>
        <dbReference type="ARBA" id="ARBA00004496"/>
    </source>
</evidence>
<dbReference type="PRINTS" id="PR00344">
    <property type="entry name" value="BCTRLSENSOR"/>
</dbReference>
<evidence type="ECO:0000256" key="10">
    <source>
        <dbReference type="ARBA" id="ARBA00022840"/>
    </source>
</evidence>
<evidence type="ECO:0000256" key="16">
    <source>
        <dbReference type="SAM" id="Coils"/>
    </source>
</evidence>
<comment type="function">
    <text evidence="15">Member of the two-component regulatory system DegS/DegU, which plays an important role in the transition growth phase.</text>
</comment>
<keyword evidence="13" id="KW-0411">Iron-sulfur</keyword>
<gene>
    <name evidence="18" type="ORF">EHS13_00500</name>
</gene>
<sequence length="380" mass="43764">MDSIDNILKNALEAVESSKYQIFEICETARGERNSLYSELQRVMEETTETIDIVDKLELDYKRSRIRLTEVSRDFRRFSEDDIRIAYEAATGFQMQLTLFREKEENLKQRRDDLQKRVKNVDKQVERAETVVSQMNVVTEYLTGDLNQVTRILESAKNRQLLGLKIVLAQEEERKRIAREIHDGLAQTMANVVLRSEIAERMLGMQQYPAVKEELIDLKGQVRGSLEEVRKIIFNLRPMALDDLGLTPTLRKYIQDFEDKTKVHTKLDILGRETRLPSGMEIAIFRLVQESFSNVLKHSSATSVTLEITFQKQMVKIMIMDNGIGFDVDYTEARASAGNHFGLMGMRERVELLEGRMDIESAKGEGTRVSMLIPISSETQ</sequence>
<dbReference type="KEGG" id="ppsc:EHS13_00500"/>
<proteinExistence type="predicted"/>
<keyword evidence="10 15" id="KW-0067">ATP-binding</keyword>
<dbReference type="SMART" id="SM00387">
    <property type="entry name" value="HATPase_c"/>
    <property type="match status" value="1"/>
</dbReference>
<accession>A0A6B8RU27</accession>
<evidence type="ECO:0000313" key="18">
    <source>
        <dbReference type="EMBL" id="QGQ99901.1"/>
    </source>
</evidence>
<evidence type="ECO:0000256" key="7">
    <source>
        <dbReference type="ARBA" id="ARBA00022723"/>
    </source>
</evidence>
<keyword evidence="16" id="KW-0175">Coiled coil</keyword>
<evidence type="ECO:0000256" key="8">
    <source>
        <dbReference type="ARBA" id="ARBA00022741"/>
    </source>
</evidence>
<dbReference type="InterPro" id="IPR008595">
    <property type="entry name" value="DegS"/>
</dbReference>
<dbReference type="Gene3D" id="3.30.565.10">
    <property type="entry name" value="Histidine kinase-like ATPase, C-terminal domain"/>
    <property type="match status" value="1"/>
</dbReference>
<keyword evidence="6 15" id="KW-0808">Transferase</keyword>
<keyword evidence="8 15" id="KW-0547">Nucleotide-binding</keyword>
<keyword evidence="9 15" id="KW-0418">Kinase</keyword>
<dbReference type="InterPro" id="IPR003594">
    <property type="entry name" value="HATPase_dom"/>
</dbReference>